<gene>
    <name evidence="1" type="ORF">ACJ72_02907</name>
</gene>
<evidence type="ECO:0000313" key="2">
    <source>
        <dbReference type="Proteomes" id="UP000091918"/>
    </source>
</evidence>
<name>A0A1B7P155_9EURO</name>
<keyword evidence="2" id="KW-1185">Reference proteome</keyword>
<sequence length="87" mass="10189">MSTIPKAQSLDIAKRHRKYPLSKLDAVIKYVVNTHPDVIYLYHEFVTVTKQILLRETVTVRPTRQMIDDRICRATETKLTPQQAEEH</sequence>
<protein>
    <submittedName>
        <fullName evidence="1">Uncharacterized protein</fullName>
    </submittedName>
</protein>
<dbReference type="OrthoDB" id="4187634at2759"/>
<reference evidence="1 2" key="1">
    <citation type="submission" date="2015-07" db="EMBL/GenBank/DDBJ databases">
        <title>Emmonsia species relationships and genome sequence.</title>
        <authorList>
            <person name="Cuomo C.A."/>
            <person name="Schwartz I.S."/>
            <person name="Kenyon C."/>
            <person name="de Hoog G.S."/>
            <person name="Govender N.P."/>
            <person name="Botha A."/>
            <person name="Moreno L."/>
            <person name="de Vries M."/>
            <person name="Munoz J.F."/>
            <person name="Stielow J.B."/>
        </authorList>
    </citation>
    <scope>NUCLEOTIDE SEQUENCE [LARGE SCALE GENOMIC DNA]</scope>
    <source>
        <strain evidence="1 2">CBS 136260</strain>
    </source>
</reference>
<evidence type="ECO:0000313" key="1">
    <source>
        <dbReference type="EMBL" id="OAX82738.1"/>
    </source>
</evidence>
<proteinExistence type="predicted"/>
<dbReference type="Proteomes" id="UP000091918">
    <property type="component" value="Unassembled WGS sequence"/>
</dbReference>
<dbReference type="AlphaFoldDB" id="A0A1B7P155"/>
<comment type="caution">
    <text evidence="1">The sequence shown here is derived from an EMBL/GenBank/DDBJ whole genome shotgun (WGS) entry which is preliminary data.</text>
</comment>
<dbReference type="EMBL" id="LGUA01000261">
    <property type="protein sequence ID" value="OAX82738.1"/>
    <property type="molecule type" value="Genomic_DNA"/>
</dbReference>
<organism evidence="1 2">
    <name type="scientific">Emergomyces africanus</name>
    <dbReference type="NCBI Taxonomy" id="1955775"/>
    <lineage>
        <taxon>Eukaryota</taxon>
        <taxon>Fungi</taxon>
        <taxon>Dikarya</taxon>
        <taxon>Ascomycota</taxon>
        <taxon>Pezizomycotina</taxon>
        <taxon>Eurotiomycetes</taxon>
        <taxon>Eurotiomycetidae</taxon>
        <taxon>Onygenales</taxon>
        <taxon>Ajellomycetaceae</taxon>
        <taxon>Emergomyces</taxon>
    </lineage>
</organism>
<accession>A0A1B7P155</accession>